<keyword evidence="2" id="KW-1185">Reference proteome</keyword>
<dbReference type="EMBL" id="CAJNOL010000491">
    <property type="protein sequence ID" value="CAF1088768.1"/>
    <property type="molecule type" value="Genomic_DNA"/>
</dbReference>
<accession>A0A814N8H6</accession>
<gene>
    <name evidence="1" type="ORF">JXQ802_LOCUS18574</name>
</gene>
<organism evidence="1 2">
    <name type="scientific">Rotaria sordida</name>
    <dbReference type="NCBI Taxonomy" id="392033"/>
    <lineage>
        <taxon>Eukaryota</taxon>
        <taxon>Metazoa</taxon>
        <taxon>Spiralia</taxon>
        <taxon>Gnathifera</taxon>
        <taxon>Rotifera</taxon>
        <taxon>Eurotatoria</taxon>
        <taxon>Bdelloidea</taxon>
        <taxon>Philodinida</taxon>
        <taxon>Philodinidae</taxon>
        <taxon>Rotaria</taxon>
    </lineage>
</organism>
<dbReference type="Proteomes" id="UP000663870">
    <property type="component" value="Unassembled WGS sequence"/>
</dbReference>
<dbReference type="AlphaFoldDB" id="A0A814N8H6"/>
<evidence type="ECO:0000313" key="2">
    <source>
        <dbReference type="Proteomes" id="UP000663870"/>
    </source>
</evidence>
<reference evidence="1" key="1">
    <citation type="submission" date="2021-02" db="EMBL/GenBank/DDBJ databases">
        <authorList>
            <person name="Nowell W R."/>
        </authorList>
    </citation>
    <scope>NUCLEOTIDE SEQUENCE</scope>
</reference>
<evidence type="ECO:0000313" key="1">
    <source>
        <dbReference type="EMBL" id="CAF1088768.1"/>
    </source>
</evidence>
<comment type="caution">
    <text evidence="1">The sequence shown here is derived from an EMBL/GenBank/DDBJ whole genome shotgun (WGS) entry which is preliminary data.</text>
</comment>
<protein>
    <submittedName>
        <fullName evidence="1">Uncharacterized protein</fullName>
    </submittedName>
</protein>
<proteinExistence type="predicted"/>
<sequence>MSNISSLEASLRNFPKMPSTVSTREHSFLSQFMMSITIVILLIGSCPYVSSSPTFTDHNNKINYESNGFMLNPNNYQGVSAAGESSLLSPTVQHSFSPLLSSLRYTQPRTYANQFLMSHIDDNHVVIPKWSPRFNNYDQTNDDHDDLDDYFPSAMLLNKRGKFNYKGKIPPVYKRKQLTKPPMEVLNEIVNSIYLKR</sequence>
<name>A0A814N8H6_9BILA</name>